<dbReference type="AlphaFoldDB" id="A0A1F8GHN8"/>
<evidence type="ECO:0000313" key="2">
    <source>
        <dbReference type="Proteomes" id="UP000178911"/>
    </source>
</evidence>
<sequence length="93" mass="11085">MFKNTTGFFLRKRKSIEDELSMKLKIDEVFARFVKEEVLKKTDLDYHLSYTINKGIIKIELDNKLIAQEIALKIRILENELRNEGIIFRKLLI</sequence>
<name>A0A1F8GHN8_9BACT</name>
<accession>A0A1F8GHN8</accession>
<reference evidence="1 2" key="1">
    <citation type="journal article" date="2016" name="Nat. Commun.">
        <title>Thousands of microbial genomes shed light on interconnected biogeochemical processes in an aquifer system.</title>
        <authorList>
            <person name="Anantharaman K."/>
            <person name="Brown C.T."/>
            <person name="Hug L.A."/>
            <person name="Sharon I."/>
            <person name="Castelle C.J."/>
            <person name="Probst A.J."/>
            <person name="Thomas B.C."/>
            <person name="Singh A."/>
            <person name="Wilkins M.J."/>
            <person name="Karaoz U."/>
            <person name="Brodie E.L."/>
            <person name="Williams K.H."/>
            <person name="Hubbard S.S."/>
            <person name="Banfield J.F."/>
        </authorList>
    </citation>
    <scope>NUCLEOTIDE SEQUENCE [LARGE SCALE GENOMIC DNA]</scope>
</reference>
<dbReference type="EMBL" id="MGKJ01000014">
    <property type="protein sequence ID" value="OGN23949.1"/>
    <property type="molecule type" value="Genomic_DNA"/>
</dbReference>
<protein>
    <submittedName>
        <fullName evidence="1">Uncharacterized protein</fullName>
    </submittedName>
</protein>
<proteinExistence type="predicted"/>
<gene>
    <name evidence="1" type="ORF">A3A13_02585</name>
</gene>
<organism evidence="1 2">
    <name type="scientific">Candidatus Yanofskybacteria bacterium RIFCSPLOWO2_01_FULL_43_22</name>
    <dbReference type="NCBI Taxonomy" id="1802695"/>
    <lineage>
        <taxon>Bacteria</taxon>
        <taxon>Candidatus Yanofskyibacteriota</taxon>
    </lineage>
</organism>
<comment type="caution">
    <text evidence="1">The sequence shown here is derived from an EMBL/GenBank/DDBJ whole genome shotgun (WGS) entry which is preliminary data.</text>
</comment>
<evidence type="ECO:0000313" key="1">
    <source>
        <dbReference type="EMBL" id="OGN23949.1"/>
    </source>
</evidence>
<dbReference type="Proteomes" id="UP000178911">
    <property type="component" value="Unassembled WGS sequence"/>
</dbReference>